<feature type="compositionally biased region" description="Polar residues" evidence="11">
    <location>
        <begin position="1015"/>
        <end position="1031"/>
    </location>
</feature>
<feature type="compositionally biased region" description="Low complexity" evidence="11">
    <location>
        <begin position="1043"/>
        <end position="1053"/>
    </location>
</feature>
<evidence type="ECO:0000256" key="3">
    <source>
        <dbReference type="ARBA" id="ARBA00022737"/>
    </source>
</evidence>
<dbReference type="Gene3D" id="3.30.160.60">
    <property type="entry name" value="Classic Zinc Finger"/>
    <property type="match status" value="3"/>
</dbReference>
<feature type="compositionally biased region" description="Low complexity" evidence="11">
    <location>
        <begin position="144"/>
        <end position="161"/>
    </location>
</feature>
<feature type="compositionally biased region" description="Polar residues" evidence="11">
    <location>
        <begin position="1113"/>
        <end position="1128"/>
    </location>
</feature>
<protein>
    <recommendedName>
        <fullName evidence="12">C2H2-type domain-containing protein</fullName>
    </recommendedName>
</protein>
<keyword evidence="3" id="KW-0677">Repeat</keyword>
<feature type="region of interest" description="Disordered" evidence="11">
    <location>
        <begin position="583"/>
        <end position="711"/>
    </location>
</feature>
<dbReference type="Proteomes" id="UP001046870">
    <property type="component" value="Chromosome 24"/>
</dbReference>
<feature type="compositionally biased region" description="Pro residues" evidence="11">
    <location>
        <begin position="162"/>
        <end position="186"/>
    </location>
</feature>
<name>A0A9D3PBR9_MEGAT</name>
<feature type="domain" description="C2H2-type" evidence="12">
    <location>
        <begin position="735"/>
        <end position="762"/>
    </location>
</feature>
<comment type="similarity">
    <text evidence="9">Belongs to the sal C2H2-type zinc-finger protein family.</text>
</comment>
<feature type="compositionally biased region" description="Pro residues" evidence="11">
    <location>
        <begin position="592"/>
        <end position="653"/>
    </location>
</feature>
<feature type="region of interest" description="Disordered" evidence="11">
    <location>
        <begin position="822"/>
        <end position="1067"/>
    </location>
</feature>
<comment type="subcellular location">
    <subcellularLocation>
        <location evidence="1">Nucleus</location>
    </subcellularLocation>
</comment>
<reference evidence="13" key="1">
    <citation type="submission" date="2021-01" db="EMBL/GenBank/DDBJ databases">
        <authorList>
            <person name="Zahm M."/>
            <person name="Roques C."/>
            <person name="Cabau C."/>
            <person name="Klopp C."/>
            <person name="Donnadieu C."/>
            <person name="Jouanno E."/>
            <person name="Lampietro C."/>
            <person name="Louis A."/>
            <person name="Herpin A."/>
            <person name="Echchiki A."/>
            <person name="Berthelot C."/>
            <person name="Parey E."/>
            <person name="Roest-Crollius H."/>
            <person name="Braasch I."/>
            <person name="Postlethwait J."/>
            <person name="Bobe J."/>
            <person name="Montfort J."/>
            <person name="Bouchez O."/>
            <person name="Begum T."/>
            <person name="Mejri S."/>
            <person name="Adams A."/>
            <person name="Chen W.-J."/>
            <person name="Guiguen Y."/>
        </authorList>
    </citation>
    <scope>NUCLEOTIDE SEQUENCE</scope>
    <source>
        <strain evidence="13">YG-15Mar2019-1</strain>
        <tissue evidence="13">Brain</tissue>
    </source>
</reference>
<dbReference type="GO" id="GO:0008270">
    <property type="term" value="F:zinc ion binding"/>
    <property type="evidence" value="ECO:0007669"/>
    <property type="project" value="UniProtKB-KW"/>
</dbReference>
<feature type="region of interest" description="Disordered" evidence="11">
    <location>
        <begin position="448"/>
        <end position="571"/>
    </location>
</feature>
<feature type="region of interest" description="Disordered" evidence="11">
    <location>
        <begin position="1079"/>
        <end position="1186"/>
    </location>
</feature>
<keyword evidence="8" id="KW-0539">Nucleus</keyword>
<feature type="region of interest" description="Disordered" evidence="11">
    <location>
        <begin position="38"/>
        <end position="192"/>
    </location>
</feature>
<feature type="compositionally biased region" description="Basic and acidic residues" evidence="11">
    <location>
        <begin position="668"/>
        <end position="677"/>
    </location>
</feature>
<dbReference type="PANTHER" id="PTHR23233">
    <property type="entry name" value="SAL-LIKE PROTEIN"/>
    <property type="match status" value="1"/>
</dbReference>
<evidence type="ECO:0000256" key="9">
    <source>
        <dbReference type="ARBA" id="ARBA00038474"/>
    </source>
</evidence>
<feature type="compositionally biased region" description="Gly residues" evidence="11">
    <location>
        <begin position="306"/>
        <end position="315"/>
    </location>
</feature>
<dbReference type="GO" id="GO:0000978">
    <property type="term" value="F:RNA polymerase II cis-regulatory region sequence-specific DNA binding"/>
    <property type="evidence" value="ECO:0007669"/>
    <property type="project" value="TreeGrafter"/>
</dbReference>
<feature type="domain" description="C2H2-type" evidence="12">
    <location>
        <begin position="1069"/>
        <end position="1091"/>
    </location>
</feature>
<feature type="compositionally biased region" description="Low complexity" evidence="11">
    <location>
        <begin position="316"/>
        <end position="334"/>
    </location>
</feature>
<dbReference type="InterPro" id="IPR013087">
    <property type="entry name" value="Znf_C2H2_type"/>
</dbReference>
<dbReference type="PROSITE" id="PS00028">
    <property type="entry name" value="ZINC_FINGER_C2H2_1"/>
    <property type="match status" value="5"/>
</dbReference>
<feature type="compositionally biased region" description="Pro residues" evidence="11">
    <location>
        <begin position="885"/>
        <end position="910"/>
    </location>
</feature>
<feature type="region of interest" description="Disordered" evidence="11">
    <location>
        <begin position="1"/>
        <end position="25"/>
    </location>
</feature>
<gene>
    <name evidence="13" type="ORF">MATL_G00252070</name>
</gene>
<feature type="compositionally biased region" description="Low complexity" evidence="11">
    <location>
        <begin position="42"/>
        <end position="51"/>
    </location>
</feature>
<feature type="region of interest" description="Disordered" evidence="11">
    <location>
        <begin position="305"/>
        <end position="342"/>
    </location>
</feature>
<keyword evidence="2" id="KW-0479">Metal-binding</keyword>
<feature type="compositionally biased region" description="Low complexity" evidence="11">
    <location>
        <begin position="127"/>
        <end position="136"/>
    </location>
</feature>
<dbReference type="SUPFAM" id="SSF57667">
    <property type="entry name" value="beta-beta-alpha zinc fingers"/>
    <property type="match status" value="3"/>
</dbReference>
<keyword evidence="6" id="KW-0805">Transcription regulation</keyword>
<evidence type="ECO:0000256" key="10">
    <source>
        <dbReference type="PROSITE-ProRule" id="PRU00042"/>
    </source>
</evidence>
<dbReference type="InterPro" id="IPR036236">
    <property type="entry name" value="Znf_C2H2_sf"/>
</dbReference>
<dbReference type="FunFam" id="3.30.160.60:FF:000025">
    <property type="entry name" value="Spalt-like transcription factor 1"/>
    <property type="match status" value="1"/>
</dbReference>
<keyword evidence="7" id="KW-0804">Transcription</keyword>
<evidence type="ECO:0000256" key="11">
    <source>
        <dbReference type="SAM" id="MobiDB-lite"/>
    </source>
</evidence>
<evidence type="ECO:0000313" key="13">
    <source>
        <dbReference type="EMBL" id="KAG7455022.1"/>
    </source>
</evidence>
<dbReference type="GO" id="GO:0000981">
    <property type="term" value="F:DNA-binding transcription factor activity, RNA polymerase II-specific"/>
    <property type="evidence" value="ECO:0007669"/>
    <property type="project" value="TreeGrafter"/>
</dbReference>
<evidence type="ECO:0000259" key="12">
    <source>
        <dbReference type="PROSITE" id="PS50157"/>
    </source>
</evidence>
<dbReference type="PANTHER" id="PTHR23233:SF85">
    <property type="entry name" value="SAL-LIKE PROTEIN 2"/>
    <property type="match status" value="1"/>
</dbReference>
<evidence type="ECO:0000256" key="5">
    <source>
        <dbReference type="ARBA" id="ARBA00022833"/>
    </source>
</evidence>
<feature type="compositionally biased region" description="Low complexity" evidence="11">
    <location>
        <begin position="684"/>
        <end position="711"/>
    </location>
</feature>
<dbReference type="PROSITE" id="PS50157">
    <property type="entry name" value="ZINC_FINGER_C2H2_2"/>
    <property type="match status" value="5"/>
</dbReference>
<evidence type="ECO:0000256" key="1">
    <source>
        <dbReference type="ARBA" id="ARBA00004123"/>
    </source>
</evidence>
<dbReference type="FunFam" id="3.30.160.60:FF:000556">
    <property type="entry name" value="sal-like protein 2 isoform X2"/>
    <property type="match status" value="1"/>
</dbReference>
<keyword evidence="14" id="KW-1185">Reference proteome</keyword>
<feature type="compositionally biased region" description="Basic and acidic residues" evidence="11">
    <location>
        <begin position="1171"/>
        <end position="1186"/>
    </location>
</feature>
<accession>A0A9D3PBR9</accession>
<evidence type="ECO:0000313" key="14">
    <source>
        <dbReference type="Proteomes" id="UP001046870"/>
    </source>
</evidence>
<keyword evidence="4 10" id="KW-0863">Zinc-finger</keyword>
<evidence type="ECO:0000256" key="7">
    <source>
        <dbReference type="ARBA" id="ARBA00023163"/>
    </source>
</evidence>
<evidence type="ECO:0000256" key="8">
    <source>
        <dbReference type="ARBA" id="ARBA00023242"/>
    </source>
</evidence>
<evidence type="ECO:0000256" key="4">
    <source>
        <dbReference type="ARBA" id="ARBA00022771"/>
    </source>
</evidence>
<feature type="compositionally biased region" description="Low complexity" evidence="11">
    <location>
        <begin position="834"/>
        <end position="869"/>
    </location>
</feature>
<feature type="domain" description="C2H2-type" evidence="12">
    <location>
        <begin position="408"/>
        <end position="435"/>
    </location>
</feature>
<proteinExistence type="inferred from homology"/>
<evidence type="ECO:0000256" key="2">
    <source>
        <dbReference type="ARBA" id="ARBA00022723"/>
    </source>
</evidence>
<dbReference type="InterPro" id="IPR051565">
    <property type="entry name" value="Sal_C2H2-zinc-finger"/>
</dbReference>
<dbReference type="AlphaFoldDB" id="A0A9D3PBR9"/>
<feature type="compositionally biased region" description="Pro residues" evidence="11">
    <location>
        <begin position="116"/>
        <end position="126"/>
    </location>
</feature>
<feature type="compositionally biased region" description="Low complexity" evidence="11">
    <location>
        <begin position="70"/>
        <end position="89"/>
    </location>
</feature>
<feature type="compositionally biased region" description="Low complexity" evidence="11">
    <location>
        <begin position="911"/>
        <end position="921"/>
    </location>
</feature>
<feature type="compositionally biased region" description="Pro residues" evidence="11">
    <location>
        <begin position="495"/>
        <end position="505"/>
    </location>
</feature>
<sequence length="1186" mass="121698">MSRRKQKRPQQLVSPAPGSTRILPQGEQLAVKSLSFALTVDSSSSSSSSSSLLDCQPPLAPRPSPGGLHTPSLPTESSPPSHSPSQTAPYPTSLPHSHCSLSPDFPHPSLSSQAHSPPPPRRPSSPAPSAQSQPRPLMASPKLGVSATTTSSSSSSSSSCAPPHPGSPSPVPEGPPSPVTPSPSPGGPGRAPLSIAVILEELQVLQQRQIVQMQMTEEICRQVLQLGGAACSPESPPLPQLCLEGNAVAAGDTPSAAPPPPLPPSSAPPLLACFPSLLPQSLPKHKTPQPLSHVLRPLKSQYESVGGVGGAGGRAYAGSVTHTPSSSSSSSSSSGPASIPQYPSLALGLPPRYLHEKSPNTSSANGNGLAFFAPPLLGSAPLPGPSQEQAGDSSLQIHLRSHTGERPYQCPVCLSRFTTRGNLKVHFLRHREQNPELSLSLLPPSLFGAGPGAGPGAELGQPAAAGQKRRKRRAEEDVFGEGPERGAGGFSLGVSPPPLLAPPAPQRGSGAALHRSLPAAAQPRRRRRRQQRPAPGSASTPASSALAPSLLSASSSSSALSSSSSSSSSPLVSIASLYKGAKRFDENTPTLRPAPPLRLLPAGPPPQNPLPHGPALAPSPPGPGPPPAPPPPPGGPTWPRPTPSSPSPSPPSPKCSLPPSSDTSKLQRLVEKLEKEPPPAVPQGPGEASASSSSSAGAPPSGAPPGLSRDASAGLGAGGGAGVGVAGGDLGAGLNQCGVCLRVLSCPRALRLHQATHLGERPFPCKLCGRSFSTKGNLRAHQATHRARPPARAHNSCPLCQRKFTNALVLQHHIRMHLGGQLPPLQAEPRQHSPARPGSAPGPAPVATGSDTAADSAGSSAPACGSAPPLQGEELSGASRTSSPDPVPPADLSPDPALNPAPDTPPPCSSEPPVLSASVPAPADPRRRARGQSRSDAPFARGPVSSEGDSAPDSAERSLQDLPSKPPPPALPRPRLRPAPARPRPTPPDTGRDTLPPPLALPPLPALRRPLTPPGTSQPAPNRYQCLSTKDSPAKDDGSHSKAAAPDSDWPAAPVLPPPVSRPPEKKIYSCSECGKEYASRSGLKGHMKHHGVVVKGVRPAPRGTRLAPPPTTSFWNQYQVFLTNSNDQLEDPSPSPANRSQAEETEMPQLAPSPEKPQPAEEQATEIGCEELREESKGGPESEAM</sequence>
<dbReference type="OrthoDB" id="8958504at2759"/>
<dbReference type="Pfam" id="PF00096">
    <property type="entry name" value="zf-C2H2"/>
    <property type="match status" value="2"/>
</dbReference>
<feature type="domain" description="C2H2-type" evidence="12">
    <location>
        <begin position="763"/>
        <end position="790"/>
    </location>
</feature>
<dbReference type="EMBL" id="JAFDVH010000024">
    <property type="protein sequence ID" value="KAG7455022.1"/>
    <property type="molecule type" value="Genomic_DNA"/>
</dbReference>
<feature type="domain" description="C2H2-type" evidence="12">
    <location>
        <begin position="795"/>
        <end position="822"/>
    </location>
</feature>
<organism evidence="13 14">
    <name type="scientific">Megalops atlanticus</name>
    <name type="common">Tarpon</name>
    <name type="synonym">Clupea gigantea</name>
    <dbReference type="NCBI Taxonomy" id="7932"/>
    <lineage>
        <taxon>Eukaryota</taxon>
        <taxon>Metazoa</taxon>
        <taxon>Chordata</taxon>
        <taxon>Craniata</taxon>
        <taxon>Vertebrata</taxon>
        <taxon>Euteleostomi</taxon>
        <taxon>Actinopterygii</taxon>
        <taxon>Neopterygii</taxon>
        <taxon>Teleostei</taxon>
        <taxon>Elopiformes</taxon>
        <taxon>Megalopidae</taxon>
        <taxon>Megalops</taxon>
    </lineage>
</organism>
<dbReference type="GO" id="GO:0005634">
    <property type="term" value="C:nucleus"/>
    <property type="evidence" value="ECO:0007669"/>
    <property type="project" value="UniProtKB-SubCell"/>
</dbReference>
<feature type="compositionally biased region" description="Basic residues" evidence="11">
    <location>
        <begin position="1084"/>
        <end position="1093"/>
    </location>
</feature>
<keyword evidence="5" id="KW-0862">Zinc</keyword>
<feature type="compositionally biased region" description="Low complexity" evidence="11">
    <location>
        <begin position="532"/>
        <end position="571"/>
    </location>
</feature>
<comment type="caution">
    <text evidence="13">The sequence shown here is derived from an EMBL/GenBank/DDBJ whole genome shotgun (WGS) entry which is preliminary data.</text>
</comment>
<evidence type="ECO:0000256" key="6">
    <source>
        <dbReference type="ARBA" id="ARBA00023015"/>
    </source>
</evidence>
<feature type="compositionally biased region" description="Pro residues" evidence="11">
    <location>
        <begin position="995"/>
        <end position="1005"/>
    </location>
</feature>
<dbReference type="SMART" id="SM00355">
    <property type="entry name" value="ZnF_C2H2"/>
    <property type="match status" value="5"/>
</dbReference>